<dbReference type="Proteomes" id="UP001341281">
    <property type="component" value="Chromosome 02"/>
</dbReference>
<keyword evidence="3" id="KW-1185">Reference proteome</keyword>
<dbReference type="EMBL" id="CP144746">
    <property type="protein sequence ID" value="WVZ60157.1"/>
    <property type="molecule type" value="Genomic_DNA"/>
</dbReference>
<protein>
    <submittedName>
        <fullName evidence="2">Uncharacterized protein</fullName>
    </submittedName>
</protein>
<dbReference type="AlphaFoldDB" id="A0AAQ3ST04"/>
<sequence>MGEGEVLAGKMIGRAAGGLGQIRTEEFPPMNSRFFSLHLEPQFQPPARRPCQAPRPRRLTRSA</sequence>
<reference evidence="2 3" key="1">
    <citation type="submission" date="2024-02" db="EMBL/GenBank/DDBJ databases">
        <title>High-quality chromosome-scale genome assembly of Pensacola bahiagrass (Paspalum notatum Flugge var. saurae).</title>
        <authorList>
            <person name="Vega J.M."/>
            <person name="Podio M."/>
            <person name="Orjuela J."/>
            <person name="Siena L.A."/>
            <person name="Pessino S.C."/>
            <person name="Combes M.C."/>
            <person name="Mariac C."/>
            <person name="Albertini E."/>
            <person name="Pupilli F."/>
            <person name="Ortiz J.P.A."/>
            <person name="Leblanc O."/>
        </authorList>
    </citation>
    <scope>NUCLEOTIDE SEQUENCE [LARGE SCALE GENOMIC DNA]</scope>
    <source>
        <strain evidence="2">R1</strain>
        <tissue evidence="2">Leaf</tissue>
    </source>
</reference>
<gene>
    <name evidence="2" type="ORF">U9M48_010213</name>
</gene>
<proteinExistence type="predicted"/>
<name>A0AAQ3ST04_PASNO</name>
<organism evidence="2 3">
    <name type="scientific">Paspalum notatum var. saurae</name>
    <dbReference type="NCBI Taxonomy" id="547442"/>
    <lineage>
        <taxon>Eukaryota</taxon>
        <taxon>Viridiplantae</taxon>
        <taxon>Streptophyta</taxon>
        <taxon>Embryophyta</taxon>
        <taxon>Tracheophyta</taxon>
        <taxon>Spermatophyta</taxon>
        <taxon>Magnoliopsida</taxon>
        <taxon>Liliopsida</taxon>
        <taxon>Poales</taxon>
        <taxon>Poaceae</taxon>
        <taxon>PACMAD clade</taxon>
        <taxon>Panicoideae</taxon>
        <taxon>Andropogonodae</taxon>
        <taxon>Paspaleae</taxon>
        <taxon>Paspalinae</taxon>
        <taxon>Paspalum</taxon>
    </lineage>
</organism>
<evidence type="ECO:0000256" key="1">
    <source>
        <dbReference type="SAM" id="MobiDB-lite"/>
    </source>
</evidence>
<evidence type="ECO:0000313" key="2">
    <source>
        <dbReference type="EMBL" id="WVZ60157.1"/>
    </source>
</evidence>
<feature type="region of interest" description="Disordered" evidence="1">
    <location>
        <begin position="41"/>
        <end position="63"/>
    </location>
</feature>
<evidence type="ECO:0000313" key="3">
    <source>
        <dbReference type="Proteomes" id="UP001341281"/>
    </source>
</evidence>
<accession>A0AAQ3ST04</accession>